<keyword evidence="1" id="KW-0812">Transmembrane</keyword>
<evidence type="ECO:0000313" key="3">
    <source>
        <dbReference type="Proteomes" id="UP001165541"/>
    </source>
</evidence>
<keyword evidence="1" id="KW-0472">Membrane</keyword>
<organism evidence="2 3">
    <name type="scientific">Caldimonas mangrovi</name>
    <dbReference type="NCBI Taxonomy" id="2944811"/>
    <lineage>
        <taxon>Bacteria</taxon>
        <taxon>Pseudomonadati</taxon>
        <taxon>Pseudomonadota</taxon>
        <taxon>Betaproteobacteria</taxon>
        <taxon>Burkholderiales</taxon>
        <taxon>Sphaerotilaceae</taxon>
        <taxon>Caldimonas</taxon>
    </lineage>
</organism>
<accession>A0ABT0YX43</accession>
<keyword evidence="1" id="KW-1133">Transmembrane helix</keyword>
<feature type="transmembrane region" description="Helical" evidence="1">
    <location>
        <begin position="21"/>
        <end position="42"/>
    </location>
</feature>
<dbReference type="Proteomes" id="UP001165541">
    <property type="component" value="Unassembled WGS sequence"/>
</dbReference>
<keyword evidence="3" id="KW-1185">Reference proteome</keyword>
<sequence>MTTDAHQPNRPRLARCLRVGLVLTGLASAVALVAMVQRAVVAVRGGHGLDTYHTFWLVENNWVGFLVFVACFVVALLAGLLLRRVHRRRERLQWRELEQKQGGPNAGA</sequence>
<feature type="transmembrane region" description="Helical" evidence="1">
    <location>
        <begin position="62"/>
        <end position="82"/>
    </location>
</feature>
<protein>
    <submittedName>
        <fullName evidence="2">Uncharacterized protein</fullName>
    </submittedName>
</protein>
<dbReference type="EMBL" id="JAMKFE010000038">
    <property type="protein sequence ID" value="MCM5682994.1"/>
    <property type="molecule type" value="Genomic_DNA"/>
</dbReference>
<reference evidence="2" key="1">
    <citation type="submission" date="2022-05" db="EMBL/GenBank/DDBJ databases">
        <title>Schlegelella sp. nov., isolated from mangrove soil.</title>
        <authorList>
            <person name="Liu Y."/>
            <person name="Ge X."/>
            <person name="Liu W."/>
        </authorList>
    </citation>
    <scope>NUCLEOTIDE SEQUENCE</scope>
    <source>
        <strain evidence="2">S2-27</strain>
    </source>
</reference>
<gene>
    <name evidence="2" type="ORF">M8A51_26100</name>
</gene>
<dbReference type="RefSeq" id="WP_251781548.1">
    <property type="nucleotide sequence ID" value="NZ_JAMKFE010000038.1"/>
</dbReference>
<evidence type="ECO:0000313" key="2">
    <source>
        <dbReference type="EMBL" id="MCM5682994.1"/>
    </source>
</evidence>
<comment type="caution">
    <text evidence="2">The sequence shown here is derived from an EMBL/GenBank/DDBJ whole genome shotgun (WGS) entry which is preliminary data.</text>
</comment>
<proteinExistence type="predicted"/>
<name>A0ABT0YX43_9BURK</name>
<evidence type="ECO:0000256" key="1">
    <source>
        <dbReference type="SAM" id="Phobius"/>
    </source>
</evidence>